<dbReference type="Proteomes" id="UP000033566">
    <property type="component" value="Chromosome"/>
</dbReference>
<dbReference type="RefSeq" id="WP_052097732.1">
    <property type="nucleotide sequence ID" value="NZ_CP011311.1"/>
</dbReference>
<dbReference type="HOGENOM" id="CLU_1719244_0_0_11"/>
<dbReference type="Pfam" id="PF08282">
    <property type="entry name" value="Hydrolase_3"/>
    <property type="match status" value="1"/>
</dbReference>
<dbReference type="KEGG" id="ccj:UL81_05110"/>
<dbReference type="PATRIC" id="fig|161896.4.peg.1005"/>
<protein>
    <submittedName>
        <fullName evidence="1">Haloacid dehalogenase-like hydrolase</fullName>
    </submittedName>
</protein>
<dbReference type="SUPFAM" id="SSF56784">
    <property type="entry name" value="HAD-like"/>
    <property type="match status" value="1"/>
</dbReference>
<organism evidence="1 2">
    <name type="scientific">Corynebacterium camporealensis</name>
    <dbReference type="NCBI Taxonomy" id="161896"/>
    <lineage>
        <taxon>Bacteria</taxon>
        <taxon>Bacillati</taxon>
        <taxon>Actinomycetota</taxon>
        <taxon>Actinomycetes</taxon>
        <taxon>Mycobacteriales</taxon>
        <taxon>Corynebacteriaceae</taxon>
        <taxon>Corynebacterium</taxon>
    </lineage>
</organism>
<dbReference type="AlphaFoldDB" id="A0A0F6TAE9"/>
<proteinExistence type="predicted"/>
<name>A0A0F6TAE9_9CORY</name>
<sequence length="152" mass="16912">MDRPDRLLWRGIDGAHPFIPHVQEVPLTDVRMSKVVLLALWAPGKQALLEEIAQWAQNNYHLEISFNSGLLDMMPPGNDKGVGIGKLLAHLNLTRDQVELYTFGDSYNDLPMHMLADASFSFPWAPNDMQSQVTHVIDDVPAGLQALLSGKV</sequence>
<gene>
    <name evidence="1" type="ORF">UL81_05110</name>
</gene>
<dbReference type="Gene3D" id="3.30.1240.10">
    <property type="match status" value="1"/>
</dbReference>
<dbReference type="Gene3D" id="3.40.50.1000">
    <property type="entry name" value="HAD superfamily/HAD-like"/>
    <property type="match status" value="1"/>
</dbReference>
<evidence type="ECO:0000313" key="1">
    <source>
        <dbReference type="EMBL" id="AKE38994.1"/>
    </source>
</evidence>
<dbReference type="STRING" id="161896.UL81_05110"/>
<reference evidence="1 2" key="1">
    <citation type="journal article" date="2015" name="Genome Announc.">
        <title>Complete Genome Sequence of Corynebacterium camporealensis DSM 44610, Isolated from the Milk of a Manchega Sheep with Subclinical Mastitis.</title>
        <authorList>
            <person name="Ruckert C."/>
            <person name="Albersmeier A."/>
            <person name="Winkler A."/>
            <person name="Tauch A."/>
        </authorList>
    </citation>
    <scope>NUCLEOTIDE SEQUENCE [LARGE SCALE GENOMIC DNA]</scope>
    <source>
        <strain evidence="1 2">DSM 44610</strain>
    </source>
</reference>
<evidence type="ECO:0000313" key="2">
    <source>
        <dbReference type="Proteomes" id="UP000033566"/>
    </source>
</evidence>
<accession>A0A0F6TAE9</accession>
<keyword evidence="2" id="KW-1185">Reference proteome</keyword>
<dbReference type="EMBL" id="CP011311">
    <property type="protein sequence ID" value="AKE38994.1"/>
    <property type="molecule type" value="Genomic_DNA"/>
</dbReference>
<keyword evidence="1" id="KW-0378">Hydrolase</keyword>
<dbReference type="GO" id="GO:0016787">
    <property type="term" value="F:hydrolase activity"/>
    <property type="evidence" value="ECO:0007669"/>
    <property type="project" value="UniProtKB-KW"/>
</dbReference>
<dbReference type="OrthoDB" id="9806027at2"/>
<dbReference type="InterPro" id="IPR036412">
    <property type="entry name" value="HAD-like_sf"/>
</dbReference>
<dbReference type="InterPro" id="IPR023214">
    <property type="entry name" value="HAD_sf"/>
</dbReference>